<dbReference type="Pfam" id="PF00534">
    <property type="entry name" value="Glycos_transf_1"/>
    <property type="match status" value="1"/>
</dbReference>
<dbReference type="AlphaFoldDB" id="A0A9D9HH69"/>
<feature type="domain" description="Glycosyl transferase family 1" evidence="1">
    <location>
        <begin position="193"/>
        <end position="339"/>
    </location>
</feature>
<evidence type="ECO:0000313" key="2">
    <source>
        <dbReference type="EMBL" id="MBO8451381.1"/>
    </source>
</evidence>
<dbReference type="CDD" id="cd03801">
    <property type="entry name" value="GT4_PimA-like"/>
    <property type="match status" value="1"/>
</dbReference>
<evidence type="ECO:0000313" key="3">
    <source>
        <dbReference type="Proteomes" id="UP000823661"/>
    </source>
</evidence>
<name>A0A9D9HH69_9BACT</name>
<dbReference type="InterPro" id="IPR050194">
    <property type="entry name" value="Glycosyltransferase_grp1"/>
</dbReference>
<accession>A0A9D9HH69</accession>
<dbReference type="PANTHER" id="PTHR45947">
    <property type="entry name" value="SULFOQUINOVOSYL TRANSFERASE SQD2"/>
    <property type="match status" value="1"/>
</dbReference>
<dbReference type="GO" id="GO:0016757">
    <property type="term" value="F:glycosyltransferase activity"/>
    <property type="evidence" value="ECO:0007669"/>
    <property type="project" value="TreeGrafter"/>
</dbReference>
<reference evidence="2" key="2">
    <citation type="journal article" date="2021" name="PeerJ">
        <title>Extensive microbial diversity within the chicken gut microbiome revealed by metagenomics and culture.</title>
        <authorList>
            <person name="Gilroy R."/>
            <person name="Ravi A."/>
            <person name="Getino M."/>
            <person name="Pursley I."/>
            <person name="Horton D.L."/>
            <person name="Alikhan N.F."/>
            <person name="Baker D."/>
            <person name="Gharbi K."/>
            <person name="Hall N."/>
            <person name="Watson M."/>
            <person name="Adriaenssens E.M."/>
            <person name="Foster-Nyarko E."/>
            <person name="Jarju S."/>
            <person name="Secka A."/>
            <person name="Antonio M."/>
            <person name="Oren A."/>
            <person name="Chaudhuri R.R."/>
            <person name="La Ragione R."/>
            <person name="Hildebrand F."/>
            <person name="Pallen M.J."/>
        </authorList>
    </citation>
    <scope>NUCLEOTIDE SEQUENCE</scope>
    <source>
        <strain evidence="2">B1-20833</strain>
    </source>
</reference>
<evidence type="ECO:0000259" key="1">
    <source>
        <dbReference type="Pfam" id="PF00534"/>
    </source>
</evidence>
<dbReference type="InterPro" id="IPR001296">
    <property type="entry name" value="Glyco_trans_1"/>
</dbReference>
<dbReference type="SUPFAM" id="SSF53756">
    <property type="entry name" value="UDP-Glycosyltransferase/glycogen phosphorylase"/>
    <property type="match status" value="1"/>
</dbReference>
<dbReference type="EMBL" id="JADIMI010000008">
    <property type="protein sequence ID" value="MBO8451381.1"/>
    <property type="molecule type" value="Genomic_DNA"/>
</dbReference>
<dbReference type="Gene3D" id="3.40.50.2000">
    <property type="entry name" value="Glycogen Phosphorylase B"/>
    <property type="match status" value="2"/>
</dbReference>
<organism evidence="2 3">
    <name type="scientific">Candidatus Cryptobacteroides intestinavium</name>
    <dbReference type="NCBI Taxonomy" id="2840766"/>
    <lineage>
        <taxon>Bacteria</taxon>
        <taxon>Pseudomonadati</taxon>
        <taxon>Bacteroidota</taxon>
        <taxon>Bacteroidia</taxon>
        <taxon>Bacteroidales</taxon>
        <taxon>Candidatus Cryptobacteroides</taxon>
    </lineage>
</organism>
<dbReference type="Proteomes" id="UP000823661">
    <property type="component" value="Unassembled WGS sequence"/>
</dbReference>
<comment type="caution">
    <text evidence="2">The sequence shown here is derived from an EMBL/GenBank/DDBJ whole genome shotgun (WGS) entry which is preliminary data.</text>
</comment>
<dbReference type="PANTHER" id="PTHR45947:SF3">
    <property type="entry name" value="SULFOQUINOVOSYL TRANSFERASE SQD2"/>
    <property type="match status" value="1"/>
</dbReference>
<reference evidence="2" key="1">
    <citation type="submission" date="2020-10" db="EMBL/GenBank/DDBJ databases">
        <authorList>
            <person name="Gilroy R."/>
        </authorList>
    </citation>
    <scope>NUCLEOTIDE SEQUENCE</scope>
    <source>
        <strain evidence="2">B1-20833</strain>
    </source>
</reference>
<gene>
    <name evidence="2" type="ORF">IAC06_00655</name>
</gene>
<sequence length="371" mass="42716">MEKTRKKELCCIFNYAPLYRTSIYSLIDREYDAWFFFGDEPVEGSGSAGIAQMDMSVFSRPVGMVVNKVLFGRVPWRSGMLLLPFRFKTFLVSGDFNWAYFPFLALCRILGRKVYGWGHGLKSLKRHRWLRCLYYRWLDGYFVYGERTRKRMVDLGLDGRKLHTVYNSLSEGTDPERNRLLSSEIYHSRFGNRLPVVIFSGRLTKEKRLDLLLDAYVEQALEGLRYNLVIIGDGPEMAALKEKAENAPFSSGIWLYGECYDEAVLSELLYNATVCVSPGNVGLTAIHAMNYGLPVISHGDFHTQMPEYEAIVEGRTGLLYRAGDYADLKRAIRQWLVSAVNREEVRLDCYREIDSHWNSSFQMDLIKSVIG</sequence>
<protein>
    <submittedName>
        <fullName evidence="2">Glycosyltransferase family 4 protein</fullName>
    </submittedName>
</protein>
<proteinExistence type="predicted"/>